<sequence length="58" mass="6888">MFSQCLQLFEPEFIRFLYVPGTRICRAFYSRFSRSGCAVPKIKHSENTFFPEASGFRW</sequence>
<dbReference type="HOGENOM" id="CLU_2976682_0_0_12"/>
<evidence type="ECO:0000313" key="1">
    <source>
        <dbReference type="EMBL" id="AHC16756.1"/>
    </source>
</evidence>
<organism evidence="1 2">
    <name type="scientific">Salinispira pacifica</name>
    <dbReference type="NCBI Taxonomy" id="1307761"/>
    <lineage>
        <taxon>Bacteria</taxon>
        <taxon>Pseudomonadati</taxon>
        <taxon>Spirochaetota</taxon>
        <taxon>Spirochaetia</taxon>
        <taxon>Spirochaetales</taxon>
        <taxon>Spirochaetaceae</taxon>
        <taxon>Salinispira</taxon>
    </lineage>
</organism>
<dbReference type="KEGG" id="slr:L21SP2_3418"/>
<dbReference type="AlphaFoldDB" id="V5WNT2"/>
<proteinExistence type="predicted"/>
<evidence type="ECO:0000313" key="2">
    <source>
        <dbReference type="Proteomes" id="UP000018680"/>
    </source>
</evidence>
<reference evidence="1 2" key="1">
    <citation type="journal article" date="2015" name="Stand. Genomic Sci.">
        <title>Complete genome sequence and description of Salinispira pacifica gen. nov., sp. nov., a novel spirochaete isolated form a hypersaline microbial mat.</title>
        <authorList>
            <person name="Ben Hania W."/>
            <person name="Joseph M."/>
            <person name="Schumann P."/>
            <person name="Bunk B."/>
            <person name="Fiebig A."/>
            <person name="Sproer C."/>
            <person name="Klenk H.P."/>
            <person name="Fardeau M.L."/>
            <person name="Spring S."/>
        </authorList>
    </citation>
    <scope>NUCLEOTIDE SEQUENCE [LARGE SCALE GENOMIC DNA]</scope>
    <source>
        <strain evidence="1 2">L21-RPul-D2</strain>
    </source>
</reference>
<name>V5WNT2_9SPIO</name>
<protein>
    <submittedName>
        <fullName evidence="1">Uncharacterized protein</fullName>
    </submittedName>
</protein>
<dbReference type="EMBL" id="CP006939">
    <property type="protein sequence ID" value="AHC16756.1"/>
    <property type="molecule type" value="Genomic_DNA"/>
</dbReference>
<dbReference type="STRING" id="1307761.L21SP2_3418"/>
<gene>
    <name evidence="1" type="ORF">L21SP2_3418</name>
</gene>
<dbReference type="Proteomes" id="UP000018680">
    <property type="component" value="Chromosome"/>
</dbReference>
<keyword evidence="2" id="KW-1185">Reference proteome</keyword>
<accession>V5WNT2</accession>